<evidence type="ECO:0000313" key="2">
    <source>
        <dbReference type="Proteomes" id="UP000220251"/>
    </source>
</evidence>
<name>A0A0H5DT93_9BACT</name>
<dbReference type="SUPFAM" id="SSF56059">
    <property type="entry name" value="Glutathione synthetase ATP-binding domain-like"/>
    <property type="match status" value="1"/>
</dbReference>
<evidence type="ECO:0000313" key="1">
    <source>
        <dbReference type="EMBL" id="CRX39049.1"/>
    </source>
</evidence>
<accession>A0A0H5DT93</accession>
<reference evidence="2" key="1">
    <citation type="submission" date="2015-06" db="EMBL/GenBank/DDBJ databases">
        <authorList>
            <person name="Bertelli C."/>
        </authorList>
    </citation>
    <scope>NUCLEOTIDE SEQUENCE [LARGE SCALE GENOMIC DNA]</scope>
    <source>
        <strain evidence="2">CRIB-30</strain>
    </source>
</reference>
<organism evidence="1 2">
    <name type="scientific">Estrella lausannensis</name>
    <dbReference type="NCBI Taxonomy" id="483423"/>
    <lineage>
        <taxon>Bacteria</taxon>
        <taxon>Pseudomonadati</taxon>
        <taxon>Chlamydiota</taxon>
        <taxon>Chlamydiia</taxon>
        <taxon>Parachlamydiales</taxon>
        <taxon>Candidatus Criblamydiaceae</taxon>
        <taxon>Estrella</taxon>
    </lineage>
</organism>
<sequence length="395" mass="45094">MHLLVREILVSGIVQYAVALVLLLTGVSVLECEDEHVYSRGYPGADIVFLAADLKYNPEEGVKICEIQSGSCSAFNGFDYVMGEEGLFAKTFCQILGQYQTSLWFTPSLISDTKLKAEFARQGFTPVTAFSDLQKSASFKQAVNAPFYNPADVRSYHGIFYTSKLSRQQCEKFARDYPSILLMDRVAMPYLLDKLPMTELFLDENLKRYKPRWNVYKKKYSADLAERICQDIGSEIFVIKPRKSALGKGIVITDRSHLDQVLKTILHMKSQDLRNQEIPEYRYWAYDRSDSFIVEAFLKGNPMKVEELGGGTYDGIVRILFLLVQSEEKLHIHYLPAVMIIPKKSLEETGSLTDRHKSVPKAPYFTKVPEEVLNAVQEQLNEMLPILYRKMVDSL</sequence>
<keyword evidence="2" id="KW-1185">Reference proteome</keyword>
<protein>
    <submittedName>
        <fullName evidence="1">Uncharacterized protein</fullName>
    </submittedName>
</protein>
<gene>
    <name evidence="1" type="ORF">ELAC_1722</name>
</gene>
<proteinExistence type="predicted"/>
<dbReference type="Proteomes" id="UP000220251">
    <property type="component" value="Unassembled WGS sequence"/>
</dbReference>
<dbReference type="EMBL" id="CWGJ01000025">
    <property type="protein sequence ID" value="CRX39049.1"/>
    <property type="molecule type" value="Genomic_DNA"/>
</dbReference>
<dbReference type="AlphaFoldDB" id="A0A0H5DT93"/>